<proteinExistence type="predicted"/>
<comment type="caution">
    <text evidence="1">The sequence shown here is derived from an EMBL/GenBank/DDBJ whole genome shotgun (WGS) entry which is preliminary data.</text>
</comment>
<accession>A0A369K9S5</accession>
<keyword evidence="2" id="KW-1185">Reference proteome</keyword>
<protein>
    <submittedName>
        <fullName evidence="1">Uncharacterized protein</fullName>
    </submittedName>
</protein>
<reference evidence="1" key="1">
    <citation type="submission" date="2018-04" db="EMBL/GenBank/DDBJ databases">
        <title>Whole genome sequencing of Hypsizygus marmoreus.</title>
        <authorList>
            <person name="Choi I.-G."/>
            <person name="Min B."/>
            <person name="Kim J.-G."/>
            <person name="Kim S."/>
            <person name="Oh Y.-L."/>
            <person name="Kong W.-S."/>
            <person name="Park H."/>
            <person name="Jeong J."/>
            <person name="Song E.-S."/>
        </authorList>
    </citation>
    <scope>NUCLEOTIDE SEQUENCE [LARGE SCALE GENOMIC DNA]</scope>
    <source>
        <strain evidence="1">51987-8</strain>
    </source>
</reference>
<evidence type="ECO:0000313" key="2">
    <source>
        <dbReference type="Proteomes" id="UP000076154"/>
    </source>
</evidence>
<sequence>MTDVFRFEDSWLILGVLTSYSMDALPDCHMNTQRAIVDTSRVPFSTVLWTAFVRPASVVLRIQQFSFRSRSPTWPPFSATNTLHYRSVPGPLLYNCRRKTLSGPPSCISLLITFNFSDPTWLLAALPPLHMANGTPFTSTDQLVFFFYLLLSFSWTLLFDSTIDGSSPPATVRDLSFAPPAATMIIDFQSQDMTGNSNTSMS</sequence>
<dbReference type="Proteomes" id="UP000076154">
    <property type="component" value="Unassembled WGS sequence"/>
</dbReference>
<dbReference type="EMBL" id="LUEZ02000005">
    <property type="protein sequence ID" value="RDB30332.1"/>
    <property type="molecule type" value="Genomic_DNA"/>
</dbReference>
<dbReference type="AlphaFoldDB" id="A0A369K9S5"/>
<organism evidence="1 2">
    <name type="scientific">Hypsizygus marmoreus</name>
    <name type="common">White beech mushroom</name>
    <name type="synonym">Agaricus marmoreus</name>
    <dbReference type="NCBI Taxonomy" id="39966"/>
    <lineage>
        <taxon>Eukaryota</taxon>
        <taxon>Fungi</taxon>
        <taxon>Dikarya</taxon>
        <taxon>Basidiomycota</taxon>
        <taxon>Agaricomycotina</taxon>
        <taxon>Agaricomycetes</taxon>
        <taxon>Agaricomycetidae</taxon>
        <taxon>Agaricales</taxon>
        <taxon>Tricholomatineae</taxon>
        <taxon>Lyophyllaceae</taxon>
        <taxon>Hypsizygus</taxon>
    </lineage>
</organism>
<evidence type="ECO:0000313" key="1">
    <source>
        <dbReference type="EMBL" id="RDB30332.1"/>
    </source>
</evidence>
<name>A0A369K9S5_HYPMA</name>
<gene>
    <name evidence="1" type="ORF">Hypma_007106</name>
</gene>
<dbReference type="InParanoid" id="A0A369K9S5"/>